<dbReference type="Pfam" id="PF01938">
    <property type="entry name" value="TRAM"/>
    <property type="match status" value="1"/>
</dbReference>
<feature type="binding site" evidence="4">
    <location>
        <position position="375"/>
    </location>
    <ligand>
        <name>S-adenosyl-L-methionine</name>
        <dbReference type="ChEBI" id="CHEBI:59789"/>
    </ligand>
</feature>
<accession>A0ABX7LDW6</accession>
<dbReference type="PROSITE" id="PS51687">
    <property type="entry name" value="SAM_MT_RNA_M5U"/>
    <property type="match status" value="1"/>
</dbReference>
<dbReference type="Gene3D" id="3.40.50.150">
    <property type="entry name" value="Vaccinia Virus protein VP39"/>
    <property type="match status" value="1"/>
</dbReference>
<dbReference type="EMBL" id="CP070969">
    <property type="protein sequence ID" value="QSF45596.1"/>
    <property type="molecule type" value="Genomic_DNA"/>
</dbReference>
<evidence type="ECO:0000313" key="8">
    <source>
        <dbReference type="EMBL" id="QSF45596.1"/>
    </source>
</evidence>
<dbReference type="InterPro" id="IPR002792">
    <property type="entry name" value="TRAM_dom"/>
</dbReference>
<comment type="similarity">
    <text evidence="4">Belongs to the class I-like SAM-binding methyltransferase superfamily. RNA M5U methyltransferase family.</text>
</comment>
<evidence type="ECO:0000256" key="2">
    <source>
        <dbReference type="ARBA" id="ARBA00022679"/>
    </source>
</evidence>
<feature type="active site" description="Nucleophile" evidence="4">
    <location>
        <position position="471"/>
    </location>
</feature>
<dbReference type="Proteomes" id="UP000663452">
    <property type="component" value="Chromosome"/>
</dbReference>
<gene>
    <name evidence="8" type="primary">rlmD</name>
    <name evidence="8" type="ORF">JRJ22_02750</name>
</gene>
<dbReference type="InterPro" id="IPR030390">
    <property type="entry name" value="MeTrfase_TrmA_AS"/>
</dbReference>
<dbReference type="Pfam" id="PF05958">
    <property type="entry name" value="tRNA_U5-meth_tr"/>
    <property type="match status" value="1"/>
</dbReference>
<dbReference type="RefSeq" id="WP_206103128.1">
    <property type="nucleotide sequence ID" value="NZ_CP070969.1"/>
</dbReference>
<feature type="binding site" evidence="4">
    <location>
        <position position="346"/>
    </location>
    <ligand>
        <name>S-adenosyl-L-methionine</name>
        <dbReference type="ChEBI" id="CHEBI:59789"/>
    </ligand>
</feature>
<dbReference type="PROSITE" id="PS01230">
    <property type="entry name" value="TRMA_1"/>
    <property type="match status" value="1"/>
</dbReference>
<feature type="region of interest" description="Disordered" evidence="6">
    <location>
        <begin position="1"/>
        <end position="23"/>
    </location>
</feature>
<reference evidence="8 9" key="1">
    <citation type="submission" date="2021-02" db="EMBL/GenBank/DDBJ databases">
        <title>Paenibacillus tianjinensis sp. nov.</title>
        <authorList>
            <person name="Liu H."/>
        </authorList>
    </citation>
    <scope>NUCLEOTIDE SEQUENCE [LARGE SCALE GENOMIC DNA]</scope>
    <source>
        <strain evidence="8 9">TB2019</strain>
    </source>
</reference>
<keyword evidence="2 4" id="KW-0808">Transferase</keyword>
<sequence length="516" mass="55861">MSKQRSGRSASRREGTAPAAGLPVNKNDEVMLDIIGMTHEGEGVGRVEGFTLFVSGALPGEKVRAKVLKTKKQYGYAKLLELVQASGDRIAPPCPIYDQCGGCQLQHMDYTAQLAWKRQLVVDNLQRIGKLGVAGAPGRGAEAGSVGDSAGKESVAAEGDSVASGSAPGAQADGIIVRPTLGMDEPWRYRNKAQVPIGVTEGGLVGGFYARGSHRIVDMETCLIQHEHNDDVVAAVKRIGRELGISAYDEETGRGLLRHVVVKKAFRTGEMMLVLLTNGRDIPHLDAWLGSIREQLPAVVSICQNVNTQRTNVIFGNETRVLWGRDVIYDYIGDVQFAISARSFYQVNPAQTEVLYGKTVEYAGLTGNETVIDAYCGIGTISLFLAQHAAKVYGVEIVPEAIEDARGNARLNNMNNVVFEVGASEDVIPNWKEQGVTPDVIVVDPPRKGCDPRLLDTILAMKPERVVYVSCNPSTLARDLRVLEDGGYKTVEVTPVDMFPHTVHVEAVCSLIYKGF</sequence>
<keyword evidence="3 4" id="KW-0949">S-adenosyl-L-methionine</keyword>
<dbReference type="PANTHER" id="PTHR11061">
    <property type="entry name" value="RNA M5U METHYLTRANSFERASE"/>
    <property type="match status" value="1"/>
</dbReference>
<dbReference type="CDD" id="cd02440">
    <property type="entry name" value="AdoMet_MTases"/>
    <property type="match status" value="1"/>
</dbReference>
<dbReference type="InterPro" id="IPR010280">
    <property type="entry name" value="U5_MeTrfase_fam"/>
</dbReference>
<evidence type="ECO:0000256" key="4">
    <source>
        <dbReference type="PROSITE-ProRule" id="PRU01024"/>
    </source>
</evidence>
<evidence type="ECO:0000259" key="7">
    <source>
        <dbReference type="PROSITE" id="PS50926"/>
    </source>
</evidence>
<name>A0ABX7LDW6_9BACL</name>
<dbReference type="SUPFAM" id="SSF50249">
    <property type="entry name" value="Nucleic acid-binding proteins"/>
    <property type="match status" value="1"/>
</dbReference>
<dbReference type="InterPro" id="IPR012340">
    <property type="entry name" value="NA-bd_OB-fold"/>
</dbReference>
<dbReference type="InterPro" id="IPR029063">
    <property type="entry name" value="SAM-dependent_MTases_sf"/>
</dbReference>
<evidence type="ECO:0000313" key="9">
    <source>
        <dbReference type="Proteomes" id="UP000663452"/>
    </source>
</evidence>
<proteinExistence type="inferred from homology"/>
<feature type="binding site" evidence="4">
    <location>
        <position position="396"/>
    </location>
    <ligand>
        <name>S-adenosyl-L-methionine</name>
        <dbReference type="ChEBI" id="CHEBI:59789"/>
    </ligand>
</feature>
<keyword evidence="1 4" id="KW-0489">Methyltransferase</keyword>
<dbReference type="GO" id="GO:0032259">
    <property type="term" value="P:methylation"/>
    <property type="evidence" value="ECO:0007669"/>
    <property type="project" value="UniProtKB-KW"/>
</dbReference>
<feature type="domain" description="TRAM" evidence="7">
    <location>
        <begin position="23"/>
        <end position="81"/>
    </location>
</feature>
<evidence type="ECO:0000256" key="1">
    <source>
        <dbReference type="ARBA" id="ARBA00022603"/>
    </source>
</evidence>
<dbReference type="Gene3D" id="2.40.50.140">
    <property type="entry name" value="Nucleic acid-binding proteins"/>
    <property type="match status" value="1"/>
</dbReference>
<dbReference type="InterPro" id="IPR030391">
    <property type="entry name" value="MeTrfase_TrmA_CS"/>
</dbReference>
<keyword evidence="9" id="KW-1185">Reference proteome</keyword>
<dbReference type="PROSITE" id="PS01231">
    <property type="entry name" value="TRMA_2"/>
    <property type="match status" value="1"/>
</dbReference>
<dbReference type="PANTHER" id="PTHR11061:SF30">
    <property type="entry name" value="TRNA (URACIL(54)-C(5))-METHYLTRANSFERASE"/>
    <property type="match status" value="1"/>
</dbReference>
<evidence type="ECO:0000256" key="3">
    <source>
        <dbReference type="ARBA" id="ARBA00022691"/>
    </source>
</evidence>
<feature type="active site" evidence="5">
    <location>
        <position position="471"/>
    </location>
</feature>
<dbReference type="EC" id="2.1.1.190" evidence="8"/>
<evidence type="ECO:0000256" key="5">
    <source>
        <dbReference type="PROSITE-ProRule" id="PRU10015"/>
    </source>
</evidence>
<dbReference type="GO" id="GO:0008168">
    <property type="term" value="F:methyltransferase activity"/>
    <property type="evidence" value="ECO:0007669"/>
    <property type="project" value="UniProtKB-KW"/>
</dbReference>
<dbReference type="NCBIfam" id="TIGR00479">
    <property type="entry name" value="rumA"/>
    <property type="match status" value="1"/>
</dbReference>
<organism evidence="8 9">
    <name type="scientific">Paenibacillus tianjinensis</name>
    <dbReference type="NCBI Taxonomy" id="2810347"/>
    <lineage>
        <taxon>Bacteria</taxon>
        <taxon>Bacillati</taxon>
        <taxon>Bacillota</taxon>
        <taxon>Bacilli</taxon>
        <taxon>Bacillales</taxon>
        <taxon>Paenibacillaceae</taxon>
        <taxon>Paenibacillus</taxon>
    </lineage>
</organism>
<protein>
    <submittedName>
        <fullName evidence="8">23S rRNA (Uracil(1939)-C(5))-methyltransferase RlmD</fullName>
        <ecNumber evidence="8">2.1.1.190</ecNumber>
    </submittedName>
</protein>
<feature type="binding site" evidence="4">
    <location>
        <position position="444"/>
    </location>
    <ligand>
        <name>S-adenosyl-L-methionine</name>
        <dbReference type="ChEBI" id="CHEBI:59789"/>
    </ligand>
</feature>
<dbReference type="SUPFAM" id="SSF53335">
    <property type="entry name" value="S-adenosyl-L-methionine-dependent methyltransferases"/>
    <property type="match status" value="1"/>
</dbReference>
<dbReference type="Gene3D" id="2.40.50.1070">
    <property type="match status" value="1"/>
</dbReference>
<feature type="region of interest" description="Disordered" evidence="6">
    <location>
        <begin position="137"/>
        <end position="170"/>
    </location>
</feature>
<dbReference type="PROSITE" id="PS50926">
    <property type="entry name" value="TRAM"/>
    <property type="match status" value="1"/>
</dbReference>
<evidence type="ECO:0000256" key="6">
    <source>
        <dbReference type="SAM" id="MobiDB-lite"/>
    </source>
</evidence>